<dbReference type="HOGENOM" id="CLU_008287_19_3_6"/>
<dbReference type="InterPro" id="IPR037066">
    <property type="entry name" value="Plug_dom_sf"/>
</dbReference>
<keyword evidence="4 10" id="KW-1134">Transmembrane beta strand</keyword>
<dbReference type="GO" id="GO:0033214">
    <property type="term" value="P:siderophore-iron import into cell"/>
    <property type="evidence" value="ECO:0007669"/>
    <property type="project" value="TreeGrafter"/>
</dbReference>
<keyword evidence="9 10" id="KW-0998">Cell outer membrane</keyword>
<keyword evidence="3 10" id="KW-0813">Transport</keyword>
<dbReference type="RefSeq" id="WP_008316550.1">
    <property type="nucleotide sequence ID" value="NZ_KB372783.1"/>
</dbReference>
<sequence>MLHPKQFPSTRIAFALSTLLIHSAFAQTQENSKSDDSTDNAIDLSGVVVYVGENQGILGMNPVLSQSEVGQGAINQTQMNIIQATNMATVLAKIPGVGMSGSPRPGGQTINIWGMNESKSVPIMVDGALKTFDKYRQGTLYVDPDLIKAVDVQKGGFDPSIGNGGFGGSVRMTTKDATDFLREGQSVGAMLKTGYHTNNNQRNYAAAVYGKNHANTMDGLIYFSKTLSKDVRLADHERYRGSAIDQYSYLVKSNLYLGEESKLTLSLNNTRYKGWMPFAAMGGNTINVNSMDDYEWKRRIFYRKQQDRSYSANFEYAPSDNPWVNLTVDLTHSETKQHDQKIKPQPGQKKPSASLSTLGKENWTAYRNTSLHIKNQSIIETGVVTQTITVGLQYLRKQQNATMFYDQGSYGKPEFNHGYFTPPFLPAGRQTVISAYVMDEIQLGQFTLTPSLRYDHVKNQSFGNVAGYTSTNAKDGHDYRSVTYQGFSPRIALYWQPIDQFAAFVDYSRSWQAPNIDEQYTVQGKGISGPNGTSRDLSKEKLSALRFGVMGNFSDLLTEDDQLFIRATAFHNRVNHEVIRKIGAIYCESHHATGNNSGCGKPMSAFHNGRGYTIKGLELEAKYESTYVFGGLAASLMKGQRRGSPRDVWYEQKTWLRDIPPRELTATIGFHVPQYHFSMGWQSQFVRKQTRTPSTIDAKAGVLSYQLTPGYSVHGLFMSYTPDDRYAPNINLTVDNLFNKSYAPYLNDGVKAPGLDVRLSISYQF</sequence>
<dbReference type="CDD" id="cd01347">
    <property type="entry name" value="ligand_gated_channel"/>
    <property type="match status" value="1"/>
</dbReference>
<dbReference type="NCBIfam" id="TIGR01786">
    <property type="entry name" value="TonB-hemlactrns"/>
    <property type="match status" value="1"/>
</dbReference>
<evidence type="ECO:0000256" key="2">
    <source>
        <dbReference type="ARBA" id="ARBA00009810"/>
    </source>
</evidence>
<evidence type="ECO:0000256" key="5">
    <source>
        <dbReference type="ARBA" id="ARBA00022692"/>
    </source>
</evidence>
<accession>L8XZ16</accession>
<evidence type="ECO:0000259" key="14">
    <source>
        <dbReference type="Pfam" id="PF00593"/>
    </source>
</evidence>
<dbReference type="Pfam" id="PF07715">
    <property type="entry name" value="Plug"/>
    <property type="match status" value="1"/>
</dbReference>
<keyword evidence="17" id="KW-1185">Reference proteome</keyword>
<dbReference type="PROSITE" id="PS52016">
    <property type="entry name" value="TONB_DEPENDENT_REC_3"/>
    <property type="match status" value="1"/>
</dbReference>
<dbReference type="AlphaFoldDB" id="L8XZ16"/>
<evidence type="ECO:0000313" key="16">
    <source>
        <dbReference type="EMBL" id="ELV07536.1"/>
    </source>
</evidence>
<dbReference type="InterPro" id="IPR036942">
    <property type="entry name" value="Beta-barrel_TonB_sf"/>
</dbReference>
<evidence type="ECO:0000256" key="12">
    <source>
        <dbReference type="SAM" id="MobiDB-lite"/>
    </source>
</evidence>
<comment type="similarity">
    <text evidence="2 10 11">Belongs to the TonB-dependent receptor family.</text>
</comment>
<dbReference type="OrthoDB" id="9760494at2"/>
<evidence type="ECO:0000256" key="7">
    <source>
        <dbReference type="ARBA" id="ARBA00023077"/>
    </source>
</evidence>
<dbReference type="InterPro" id="IPR010949">
    <property type="entry name" value="TonB_Hb/transfer/lactofer_rcpt"/>
</dbReference>
<dbReference type="PANTHER" id="PTHR30442:SF0">
    <property type="entry name" value="FE(3+) DICITRATE TRANSPORT PROTEIN FECA"/>
    <property type="match status" value="1"/>
</dbReference>
<dbReference type="GO" id="GO:0009279">
    <property type="term" value="C:cell outer membrane"/>
    <property type="evidence" value="ECO:0007669"/>
    <property type="project" value="UniProtKB-SubCell"/>
</dbReference>
<gene>
    <name evidence="16" type="ORF">F387_01654</name>
</gene>
<dbReference type="SUPFAM" id="SSF56935">
    <property type="entry name" value="Porins"/>
    <property type="match status" value="1"/>
</dbReference>
<keyword evidence="7 11" id="KW-0798">TonB box</keyword>
<feature type="domain" description="TonB-dependent receptor plug" evidence="15">
    <location>
        <begin position="74"/>
        <end position="168"/>
    </location>
</feature>
<evidence type="ECO:0000256" key="13">
    <source>
        <dbReference type="SAM" id="SignalP"/>
    </source>
</evidence>
<keyword evidence="6 13" id="KW-0732">Signal</keyword>
<dbReference type="GO" id="GO:0015232">
    <property type="term" value="F:heme transmembrane transporter activity"/>
    <property type="evidence" value="ECO:0007669"/>
    <property type="project" value="InterPro"/>
</dbReference>
<dbReference type="NCBIfam" id="TIGR01785">
    <property type="entry name" value="TonB-hemin"/>
    <property type="match status" value="1"/>
</dbReference>
<dbReference type="Pfam" id="PF00593">
    <property type="entry name" value="TonB_dep_Rec_b-barrel"/>
    <property type="match status" value="1"/>
</dbReference>
<feature type="signal peptide" evidence="13">
    <location>
        <begin position="1"/>
        <end position="26"/>
    </location>
</feature>
<reference evidence="16 17" key="1">
    <citation type="journal article" date="2013" name="Genome Announc.">
        <title>Complete Genome Sequence of Wohlfahrtiimonas chitiniclastica Strain SH04, Isolated from Chrysomya megacephala Collected from Pudong International Airport in China.</title>
        <authorList>
            <person name="Cao X.M."/>
            <person name="Chen T."/>
            <person name="Xu L.Z."/>
            <person name="Yao L.S."/>
            <person name="Qi J."/>
            <person name="Zhang X.L."/>
            <person name="Yan Q.L."/>
            <person name="Deng Y.H."/>
            <person name="Guo T.Y."/>
            <person name="Wang J."/>
            <person name="Hu K.X."/>
            <person name="Xu B.L."/>
        </authorList>
    </citation>
    <scope>NUCLEOTIDE SEQUENCE [LARGE SCALE GENOMIC DNA]</scope>
    <source>
        <strain evidence="16 17">SH04</strain>
    </source>
</reference>
<dbReference type="Proteomes" id="UP000011617">
    <property type="component" value="Unassembled WGS sequence"/>
</dbReference>
<evidence type="ECO:0000256" key="10">
    <source>
        <dbReference type="PROSITE-ProRule" id="PRU01360"/>
    </source>
</evidence>
<organism evidence="16 17">
    <name type="scientific">Wohlfahrtiimonas chitiniclastica SH04</name>
    <dbReference type="NCBI Taxonomy" id="1261130"/>
    <lineage>
        <taxon>Bacteria</taxon>
        <taxon>Pseudomonadati</taxon>
        <taxon>Pseudomonadota</taxon>
        <taxon>Gammaproteobacteria</taxon>
        <taxon>Cardiobacteriales</taxon>
        <taxon>Ignatzschineriaceae</taxon>
        <taxon>Wohlfahrtiimonas</taxon>
    </lineage>
</organism>
<keyword evidence="5 10" id="KW-0812">Transmembrane</keyword>
<dbReference type="Gene3D" id="2.40.170.20">
    <property type="entry name" value="TonB-dependent receptor, beta-barrel domain"/>
    <property type="match status" value="1"/>
</dbReference>
<evidence type="ECO:0000256" key="6">
    <source>
        <dbReference type="ARBA" id="ARBA00022729"/>
    </source>
</evidence>
<proteinExistence type="inferred from homology"/>
<keyword evidence="8 10" id="KW-0472">Membrane</keyword>
<evidence type="ECO:0000256" key="1">
    <source>
        <dbReference type="ARBA" id="ARBA00004571"/>
    </source>
</evidence>
<comment type="caution">
    <text evidence="16">The sequence shown here is derived from an EMBL/GenBank/DDBJ whole genome shotgun (WGS) entry which is preliminary data.</text>
</comment>
<dbReference type="EMBL" id="AOBV01000010">
    <property type="protein sequence ID" value="ELV07536.1"/>
    <property type="molecule type" value="Genomic_DNA"/>
</dbReference>
<evidence type="ECO:0000256" key="3">
    <source>
        <dbReference type="ARBA" id="ARBA00022448"/>
    </source>
</evidence>
<evidence type="ECO:0000256" key="11">
    <source>
        <dbReference type="RuleBase" id="RU003357"/>
    </source>
</evidence>
<evidence type="ECO:0000256" key="4">
    <source>
        <dbReference type="ARBA" id="ARBA00022452"/>
    </source>
</evidence>
<comment type="subcellular location">
    <subcellularLocation>
        <location evidence="1 10">Cell outer membrane</location>
        <topology evidence="1 10">Multi-pass membrane protein</topology>
    </subcellularLocation>
</comment>
<dbReference type="PANTHER" id="PTHR30442">
    <property type="entry name" value="IRON III DICITRATE TRANSPORT PROTEIN FECA"/>
    <property type="match status" value="1"/>
</dbReference>
<name>L8XZ16_9GAMM</name>
<feature type="region of interest" description="Disordered" evidence="12">
    <location>
        <begin position="334"/>
        <end position="355"/>
    </location>
</feature>
<evidence type="ECO:0000313" key="17">
    <source>
        <dbReference type="Proteomes" id="UP000011617"/>
    </source>
</evidence>
<dbReference type="InterPro" id="IPR012910">
    <property type="entry name" value="Plug_dom"/>
</dbReference>
<feature type="domain" description="TonB-dependent receptor-like beta-barrel" evidence="14">
    <location>
        <begin position="265"/>
        <end position="737"/>
    </location>
</feature>
<evidence type="ECO:0000256" key="8">
    <source>
        <dbReference type="ARBA" id="ARBA00023136"/>
    </source>
</evidence>
<evidence type="ECO:0000259" key="15">
    <source>
        <dbReference type="Pfam" id="PF07715"/>
    </source>
</evidence>
<keyword evidence="16" id="KW-0675">Receptor</keyword>
<dbReference type="InterPro" id="IPR000531">
    <property type="entry name" value="Beta-barrel_TonB"/>
</dbReference>
<dbReference type="PATRIC" id="fig|1261130.3.peg.1684"/>
<protein>
    <submittedName>
        <fullName evidence="16">TonB-dependent heme receptor A</fullName>
    </submittedName>
</protein>
<dbReference type="Gene3D" id="2.170.130.10">
    <property type="entry name" value="TonB-dependent receptor, plug domain"/>
    <property type="match status" value="1"/>
</dbReference>
<feature type="chain" id="PRO_5003998114" evidence="13">
    <location>
        <begin position="27"/>
        <end position="765"/>
    </location>
</feature>
<dbReference type="InterPro" id="IPR011276">
    <property type="entry name" value="TonB_haem/Hb_rcpt"/>
</dbReference>
<evidence type="ECO:0000256" key="9">
    <source>
        <dbReference type="ARBA" id="ARBA00023237"/>
    </source>
</evidence>
<dbReference type="InterPro" id="IPR039426">
    <property type="entry name" value="TonB-dep_rcpt-like"/>
</dbReference>